<dbReference type="Pfam" id="PF20199">
    <property type="entry name" value="RepSA"/>
    <property type="match status" value="2"/>
</dbReference>
<evidence type="ECO:0000313" key="3">
    <source>
        <dbReference type="Proteomes" id="UP000219612"/>
    </source>
</evidence>
<dbReference type="Proteomes" id="UP000219612">
    <property type="component" value="Unassembled WGS sequence"/>
</dbReference>
<evidence type="ECO:0000313" key="2">
    <source>
        <dbReference type="EMBL" id="SNY09846.1"/>
    </source>
</evidence>
<evidence type="ECO:0000256" key="1">
    <source>
        <dbReference type="SAM" id="MobiDB-lite"/>
    </source>
</evidence>
<reference evidence="2 3" key="1">
    <citation type="submission" date="2017-09" db="EMBL/GenBank/DDBJ databases">
        <authorList>
            <person name="Ehlers B."/>
            <person name="Leendertz F.H."/>
        </authorList>
    </citation>
    <scope>NUCLEOTIDE SEQUENCE [LARGE SCALE GENOMIC DNA]</scope>
    <source>
        <strain evidence="2 3">CGMCC 4.6857</strain>
    </source>
</reference>
<proteinExistence type="predicted"/>
<evidence type="ECO:0008006" key="4">
    <source>
        <dbReference type="Google" id="ProtNLM"/>
    </source>
</evidence>
<dbReference type="InterPro" id="IPR046828">
    <property type="entry name" value="RepSA"/>
</dbReference>
<accession>A0A285FHM0</accession>
<name>A0A285FHM0_9ACTN</name>
<feature type="region of interest" description="Disordered" evidence="1">
    <location>
        <begin position="1"/>
        <end position="42"/>
    </location>
</feature>
<feature type="compositionally biased region" description="Polar residues" evidence="1">
    <location>
        <begin position="1"/>
        <end position="34"/>
    </location>
</feature>
<organism evidence="2 3">
    <name type="scientific">Paractinoplanes atraurantiacus</name>
    <dbReference type="NCBI Taxonomy" id="1036182"/>
    <lineage>
        <taxon>Bacteria</taxon>
        <taxon>Bacillati</taxon>
        <taxon>Actinomycetota</taxon>
        <taxon>Actinomycetes</taxon>
        <taxon>Micromonosporales</taxon>
        <taxon>Micromonosporaceae</taxon>
        <taxon>Paractinoplanes</taxon>
    </lineage>
</organism>
<dbReference type="AlphaFoldDB" id="A0A285FHM0"/>
<protein>
    <recommendedName>
        <fullName evidence="4">Plasmid replication initiator protein</fullName>
    </recommendedName>
</protein>
<sequence length="621" mass="67913">MTVSTLSVVPEATTASGTAPSAQASPQNLLPTPTNSHPSAANPPAAPVWYWRSADLHQQAIARAARDDYPAWLTHVKAASACTRPVRLAGTIATIEAATGRLLAERSTADMPDGVIYKPCGNRRESVCPACSKLYQNDAYQILRTGLIGGKGVPEQVAHHPAVFPTFTAPGFGEVHTRVVKRHTCARRKDCDCRPEPCHARRDLSVCSHGVRLVCYARHSGDDPRLGTPLCLDCYDYGTQAVWNVMAGELWRRTTIAINRYIRRLARQRGIPEFRIYYIDKHGKQRSRLVPPWRLSFGKAAEMQRRGVVHFHAIIRLDGYHPDTPDSVLPPPAGLDAADLVAAIDHAATTVHFTTDPHPAKREGWAIRWGDKGVLTKVITVAADGDVTDTQVAAYLAKYATKSTEITGHASARLDIDTIGLHANPHGSHTERLINACWRLGRAPQHLSPDHGDGLRTLRGYQGPLDGPFAQPWRCPACGTRTHLRVCPTCSAHTAADDRATTAALKQQQPVQRPRATDPAARLRRWAHMLGFGGHFLTKSRRYSLTFAILRGSRVEFRRQQSAGPETTEPGEQPTTLVVNFLQFVGSGWRTAADAMLANTSAAMAREHQEAARAYLATAAA</sequence>
<keyword evidence="3" id="KW-1185">Reference proteome</keyword>
<gene>
    <name evidence="2" type="ORF">SAMN05421748_101904</name>
</gene>
<dbReference type="EMBL" id="OBDY01000001">
    <property type="protein sequence ID" value="SNY09846.1"/>
    <property type="molecule type" value="Genomic_DNA"/>
</dbReference>